<organism evidence="1 2">
    <name type="scientific">Streptomyces decoyicus</name>
    <dbReference type="NCBI Taxonomy" id="249567"/>
    <lineage>
        <taxon>Bacteria</taxon>
        <taxon>Bacillati</taxon>
        <taxon>Actinomycetota</taxon>
        <taxon>Actinomycetes</taxon>
        <taxon>Kitasatosporales</taxon>
        <taxon>Streptomycetaceae</taxon>
        <taxon>Streptomyces</taxon>
    </lineage>
</organism>
<dbReference type="RefSeq" id="WP_326622567.1">
    <property type="nucleotide sequence ID" value="NZ_CP109106.1"/>
</dbReference>
<keyword evidence="2" id="KW-1185">Reference proteome</keyword>
<dbReference type="Proteomes" id="UP001344251">
    <property type="component" value="Chromosome"/>
</dbReference>
<sequence>MRNTVSTGRVAATGGWRVLVFVALLALLHAALTPSSPHTPDAHGCPPRADAPAVPGPAAGPCLSAGPVLASTGGSGKHPGSGVRRLCDASACHLRHQVPTGSGGKALGNSPVEQTLTTSKDVSSGAAVTAAAPASPPRVAVLRC</sequence>
<accession>A0ABZ1FRA6</accession>
<dbReference type="EMBL" id="CP109106">
    <property type="protein sequence ID" value="WSB72975.1"/>
    <property type="molecule type" value="Genomic_DNA"/>
</dbReference>
<reference evidence="1 2" key="1">
    <citation type="submission" date="2022-10" db="EMBL/GenBank/DDBJ databases">
        <title>The complete genomes of actinobacterial strains from the NBC collection.</title>
        <authorList>
            <person name="Joergensen T.S."/>
            <person name="Alvarez Arevalo M."/>
            <person name="Sterndorff E.B."/>
            <person name="Faurdal D."/>
            <person name="Vuksanovic O."/>
            <person name="Mourched A.-S."/>
            <person name="Charusanti P."/>
            <person name="Shaw S."/>
            <person name="Blin K."/>
            <person name="Weber T."/>
        </authorList>
    </citation>
    <scope>NUCLEOTIDE SEQUENCE [LARGE SCALE GENOMIC DNA]</scope>
    <source>
        <strain evidence="1 2">NBC 01774</strain>
    </source>
</reference>
<name>A0ABZ1FRA6_9ACTN</name>
<evidence type="ECO:0008006" key="3">
    <source>
        <dbReference type="Google" id="ProtNLM"/>
    </source>
</evidence>
<evidence type="ECO:0000313" key="2">
    <source>
        <dbReference type="Proteomes" id="UP001344251"/>
    </source>
</evidence>
<gene>
    <name evidence="1" type="ORF">OG863_36275</name>
</gene>
<protein>
    <recommendedName>
        <fullName evidence="3">Secreted protein</fullName>
    </recommendedName>
</protein>
<proteinExistence type="predicted"/>
<evidence type="ECO:0000313" key="1">
    <source>
        <dbReference type="EMBL" id="WSB72975.1"/>
    </source>
</evidence>